<name>A0ACC0W460_9STRA</name>
<protein>
    <submittedName>
        <fullName evidence="1">Uncharacterized protein</fullName>
    </submittedName>
</protein>
<gene>
    <name evidence="1" type="ORF">PsorP6_006181</name>
</gene>
<reference evidence="1 2" key="1">
    <citation type="journal article" date="2022" name="bioRxiv">
        <title>The genome of the oomycete Peronosclerospora sorghi, a cosmopolitan pathogen of maize and sorghum, is inflated with dispersed pseudogenes.</title>
        <authorList>
            <person name="Fletcher K."/>
            <person name="Martin F."/>
            <person name="Isakeit T."/>
            <person name="Cavanaugh K."/>
            <person name="Magill C."/>
            <person name="Michelmore R."/>
        </authorList>
    </citation>
    <scope>NUCLEOTIDE SEQUENCE [LARGE SCALE GENOMIC DNA]</scope>
    <source>
        <strain evidence="1">P6</strain>
    </source>
</reference>
<comment type="caution">
    <text evidence="1">The sequence shown here is derived from an EMBL/GenBank/DDBJ whole genome shotgun (WGS) entry which is preliminary data.</text>
</comment>
<proteinExistence type="predicted"/>
<organism evidence="1 2">
    <name type="scientific">Peronosclerospora sorghi</name>
    <dbReference type="NCBI Taxonomy" id="230839"/>
    <lineage>
        <taxon>Eukaryota</taxon>
        <taxon>Sar</taxon>
        <taxon>Stramenopiles</taxon>
        <taxon>Oomycota</taxon>
        <taxon>Peronosporomycetes</taxon>
        <taxon>Peronosporales</taxon>
        <taxon>Peronosporaceae</taxon>
        <taxon>Peronosclerospora</taxon>
    </lineage>
</organism>
<accession>A0ACC0W460</accession>
<dbReference type="Proteomes" id="UP001163321">
    <property type="component" value="Chromosome 4"/>
</dbReference>
<evidence type="ECO:0000313" key="1">
    <source>
        <dbReference type="EMBL" id="KAI9912501.1"/>
    </source>
</evidence>
<sequence length="62" mass="7363">METETKWVVVTLADVHHRMGAMTKVDGWQESKKQRISLYERAITLDHDHCRYYKDGIKKQSN</sequence>
<dbReference type="EMBL" id="CM047583">
    <property type="protein sequence ID" value="KAI9912501.1"/>
    <property type="molecule type" value="Genomic_DNA"/>
</dbReference>
<keyword evidence="2" id="KW-1185">Reference proteome</keyword>
<evidence type="ECO:0000313" key="2">
    <source>
        <dbReference type="Proteomes" id="UP001163321"/>
    </source>
</evidence>